<protein>
    <submittedName>
        <fullName evidence="3">Vigilin</fullName>
    </submittedName>
</protein>
<evidence type="ECO:0000313" key="4">
    <source>
        <dbReference type="Proteomes" id="UP000887013"/>
    </source>
</evidence>
<dbReference type="EMBL" id="BMAW01096739">
    <property type="protein sequence ID" value="GFS76292.1"/>
    <property type="molecule type" value="Genomic_DNA"/>
</dbReference>
<feature type="domain" description="K Homology" evidence="2">
    <location>
        <begin position="80"/>
        <end position="125"/>
    </location>
</feature>
<dbReference type="Proteomes" id="UP000887013">
    <property type="component" value="Unassembled WGS sequence"/>
</dbReference>
<evidence type="ECO:0000313" key="3">
    <source>
        <dbReference type="EMBL" id="GFS76292.1"/>
    </source>
</evidence>
<dbReference type="GO" id="GO:0010468">
    <property type="term" value="P:regulation of gene expression"/>
    <property type="evidence" value="ECO:0007669"/>
    <property type="project" value="UniProtKB-ARBA"/>
</dbReference>
<sequence>MKYLFTRKTANLRSLVNIKKLRDETNTKTDLLVEGAEAHVIEIRGPKEDDMKVKKRLLKISNEKPLVGHTAEIKANLEPHKFLIGRNGASIKKVLDNTGARNVFPNENDDDKNTIASIGRKEESVTSKNELNSSIAQLKDIVKKKN</sequence>
<comment type="caution">
    <text evidence="3">The sequence shown here is derived from an EMBL/GenBank/DDBJ whole genome shotgun (WGS) entry which is preliminary data.</text>
</comment>
<dbReference type="Gene3D" id="3.30.1370.10">
    <property type="entry name" value="K Homology domain, type 1"/>
    <property type="match status" value="2"/>
</dbReference>
<dbReference type="InterPro" id="IPR004088">
    <property type="entry name" value="KH_dom_type_1"/>
</dbReference>
<dbReference type="AlphaFoldDB" id="A0A8X6T619"/>
<dbReference type="SUPFAM" id="SSF54791">
    <property type="entry name" value="Eukaryotic type KH-domain (KH-domain type I)"/>
    <property type="match status" value="2"/>
</dbReference>
<dbReference type="OrthoDB" id="9995375at2759"/>
<dbReference type="GO" id="GO:0003723">
    <property type="term" value="F:RNA binding"/>
    <property type="evidence" value="ECO:0007669"/>
    <property type="project" value="UniProtKB-UniRule"/>
</dbReference>
<proteinExistence type="predicted"/>
<reference evidence="3" key="1">
    <citation type="submission" date="2020-08" db="EMBL/GenBank/DDBJ databases">
        <title>Multicomponent nature underlies the extraordinary mechanical properties of spider dragline silk.</title>
        <authorList>
            <person name="Kono N."/>
            <person name="Nakamura H."/>
            <person name="Mori M."/>
            <person name="Yoshida Y."/>
            <person name="Ohtoshi R."/>
            <person name="Malay A.D."/>
            <person name="Moran D.A.P."/>
            <person name="Tomita M."/>
            <person name="Numata K."/>
            <person name="Arakawa K."/>
        </authorList>
    </citation>
    <scope>NUCLEOTIDE SEQUENCE</scope>
</reference>
<dbReference type="InterPro" id="IPR036612">
    <property type="entry name" value="KH_dom_type_1_sf"/>
</dbReference>
<evidence type="ECO:0000256" key="1">
    <source>
        <dbReference type="PROSITE-ProRule" id="PRU00117"/>
    </source>
</evidence>
<accession>A0A8X6T619</accession>
<dbReference type="PROSITE" id="PS50084">
    <property type="entry name" value="KH_TYPE_1"/>
    <property type="match status" value="1"/>
</dbReference>
<evidence type="ECO:0000259" key="2">
    <source>
        <dbReference type="Pfam" id="PF00013"/>
    </source>
</evidence>
<name>A0A8X6T619_NEPPI</name>
<organism evidence="3 4">
    <name type="scientific">Nephila pilipes</name>
    <name type="common">Giant wood spider</name>
    <name type="synonym">Nephila maculata</name>
    <dbReference type="NCBI Taxonomy" id="299642"/>
    <lineage>
        <taxon>Eukaryota</taxon>
        <taxon>Metazoa</taxon>
        <taxon>Ecdysozoa</taxon>
        <taxon>Arthropoda</taxon>
        <taxon>Chelicerata</taxon>
        <taxon>Arachnida</taxon>
        <taxon>Araneae</taxon>
        <taxon>Araneomorphae</taxon>
        <taxon>Entelegynae</taxon>
        <taxon>Araneoidea</taxon>
        <taxon>Nephilidae</taxon>
        <taxon>Nephila</taxon>
    </lineage>
</organism>
<gene>
    <name evidence="3" type="primary">Hdlbp_1</name>
    <name evidence="3" type="ORF">NPIL_180151</name>
</gene>
<keyword evidence="4" id="KW-1185">Reference proteome</keyword>
<dbReference type="Pfam" id="PF00013">
    <property type="entry name" value="KH_1"/>
    <property type="match status" value="1"/>
</dbReference>
<keyword evidence="1" id="KW-0694">RNA-binding</keyword>